<geneLocation type="plasmid" evidence="3">
    <name>psfrenxt3b</name>
</geneLocation>
<proteinExistence type="predicted"/>
<reference evidence="2 3" key="1">
    <citation type="submission" date="2017-10" db="EMBL/GenBank/DDBJ databases">
        <title>Analysis of the genome sequences of Rhizobium populations associated to common bean (phaseolus vulgaris).</title>
        <authorList>
            <person name="Bustos P."/>
            <person name="Santamaria R.I."/>
            <person name="Miranda-Sanchez F."/>
            <person name="Perez-Carrascal O."/>
            <person name="Juarez S."/>
            <person name="Lozano L."/>
            <person name="Martinez-Flores I."/>
            <person name="Vinuesa P."/>
            <person name="Martinez-Romero E."/>
            <person name="Cevallos M.A."/>
            <person name="Romero D."/>
            <person name="Davila G."/>
            <person name="Gonzalez V."/>
        </authorList>
    </citation>
    <scope>NUCLEOTIDE SEQUENCE [LARGE SCALE GENOMIC DNA]</scope>
    <source>
        <strain evidence="2 3">NXT3</strain>
        <plasmid evidence="3">Plasmid psfrenxt3b</plasmid>
    </source>
</reference>
<evidence type="ECO:0000313" key="3">
    <source>
        <dbReference type="Proteomes" id="UP000239340"/>
    </source>
</evidence>
<organism evidence="2 3">
    <name type="scientific">Rhizobium fredii</name>
    <name type="common">Sinorhizobium fredii</name>
    <dbReference type="NCBI Taxonomy" id="380"/>
    <lineage>
        <taxon>Bacteria</taxon>
        <taxon>Pseudomonadati</taxon>
        <taxon>Pseudomonadota</taxon>
        <taxon>Alphaproteobacteria</taxon>
        <taxon>Hyphomicrobiales</taxon>
        <taxon>Rhizobiaceae</taxon>
        <taxon>Sinorhizobium/Ensifer group</taxon>
        <taxon>Sinorhizobium</taxon>
    </lineage>
</organism>
<dbReference type="AlphaFoldDB" id="A0A2L0HC32"/>
<name>A0A2L0HC32_RHIFR</name>
<protein>
    <submittedName>
        <fullName evidence="2">Uncharacterized protein</fullName>
    </submittedName>
</protein>
<gene>
    <name evidence="2" type="ORF">NXT3_PB00403</name>
</gene>
<sequence length="99" mass="10619">MTQRIHDATLNPRTDLCLQSDIDFSGASAKLRFAQVTYRFLGSGQSLPAAGQRHHRARAAADTHHAHRRPAGHGKPSATTGGLETTAEMAEAAERAPHP</sequence>
<feature type="region of interest" description="Disordered" evidence="1">
    <location>
        <begin position="47"/>
        <end position="99"/>
    </location>
</feature>
<dbReference type="Proteomes" id="UP000239340">
    <property type="component" value="Plasmid pSfreNXT3b"/>
</dbReference>
<dbReference type="EMBL" id="CP024309">
    <property type="protein sequence ID" value="AUX79058.1"/>
    <property type="molecule type" value="Genomic_DNA"/>
</dbReference>
<feature type="compositionally biased region" description="Low complexity" evidence="1">
    <location>
        <begin position="78"/>
        <end position="90"/>
    </location>
</feature>
<evidence type="ECO:0000256" key="1">
    <source>
        <dbReference type="SAM" id="MobiDB-lite"/>
    </source>
</evidence>
<evidence type="ECO:0000313" key="2">
    <source>
        <dbReference type="EMBL" id="AUX79058.1"/>
    </source>
</evidence>
<accession>A0A2L0HC32</accession>
<keyword evidence="2" id="KW-0614">Plasmid</keyword>